<dbReference type="OrthoDB" id="9781521at2"/>
<dbReference type="RefSeq" id="WP_117329358.1">
    <property type="nucleotide sequence ID" value="NZ_QUWK01000002.1"/>
</dbReference>
<keyword evidence="1" id="KW-0238">DNA-binding</keyword>
<dbReference type="EMBL" id="QUWK01000002">
    <property type="protein sequence ID" value="RFU95958.1"/>
    <property type="molecule type" value="Genomic_DNA"/>
</dbReference>
<dbReference type="Pfam" id="PF07883">
    <property type="entry name" value="Cupin_2"/>
    <property type="match status" value="1"/>
</dbReference>
<dbReference type="Gene3D" id="2.60.120.10">
    <property type="entry name" value="Jelly Rolls"/>
    <property type="match status" value="1"/>
</dbReference>
<dbReference type="InterPro" id="IPR011051">
    <property type="entry name" value="RmlC_Cupin_sf"/>
</dbReference>
<dbReference type="CDD" id="cd00093">
    <property type="entry name" value="HTH_XRE"/>
    <property type="match status" value="1"/>
</dbReference>
<evidence type="ECO:0000256" key="1">
    <source>
        <dbReference type="ARBA" id="ARBA00023125"/>
    </source>
</evidence>
<sequence>METPPMIGKNIQRIRTSRKLTLNVLSERSGVSKAMLSQIESDKVNPTVATVWKIARGLNVELNDLLDSDDQPKRIFTLNPAGEDSPKLETHENGVSIRILSPLSMVEDLEMYLVTLEPHSILSSEPHYAGTQEYLTVVKGAVKVQAGENHAEIRKGDFLVYHCDVEHSISNESNQVAVVHMVVRFTEDKR</sequence>
<dbReference type="PANTHER" id="PTHR46797:SF1">
    <property type="entry name" value="METHYLPHOSPHONATE SYNTHASE"/>
    <property type="match status" value="1"/>
</dbReference>
<accession>A0A372MKR2</accession>
<feature type="domain" description="HTH cro/C1-type" evidence="2">
    <location>
        <begin position="11"/>
        <end position="65"/>
    </location>
</feature>
<comment type="caution">
    <text evidence="3">The sequence shown here is derived from an EMBL/GenBank/DDBJ whole genome shotgun (WGS) entry which is preliminary data.</text>
</comment>
<dbReference type="InterPro" id="IPR050807">
    <property type="entry name" value="TransReg_Diox_bact_type"/>
</dbReference>
<dbReference type="PANTHER" id="PTHR46797">
    <property type="entry name" value="HTH-TYPE TRANSCRIPTIONAL REGULATOR"/>
    <property type="match status" value="1"/>
</dbReference>
<evidence type="ECO:0000313" key="4">
    <source>
        <dbReference type="Proteomes" id="UP000264002"/>
    </source>
</evidence>
<dbReference type="Gene3D" id="1.10.260.40">
    <property type="entry name" value="lambda repressor-like DNA-binding domains"/>
    <property type="match status" value="1"/>
</dbReference>
<reference evidence="4" key="1">
    <citation type="submission" date="2018-08" db="EMBL/GenBank/DDBJ databases">
        <authorList>
            <person name="Grouzdev D.S."/>
            <person name="Krutkina M.S."/>
        </authorList>
    </citation>
    <scope>NUCLEOTIDE SEQUENCE [LARGE SCALE GENOMIC DNA]</scope>
    <source>
        <strain evidence="4">4-11</strain>
    </source>
</reference>
<dbReference type="CDD" id="cd02209">
    <property type="entry name" value="cupin_XRE_C"/>
    <property type="match status" value="1"/>
</dbReference>
<keyword evidence="4" id="KW-1185">Reference proteome</keyword>
<dbReference type="InterPro" id="IPR001387">
    <property type="entry name" value="Cro/C1-type_HTH"/>
</dbReference>
<dbReference type="SUPFAM" id="SSF47413">
    <property type="entry name" value="lambda repressor-like DNA-binding domains"/>
    <property type="match status" value="1"/>
</dbReference>
<dbReference type="Pfam" id="PF01381">
    <property type="entry name" value="HTH_3"/>
    <property type="match status" value="1"/>
</dbReference>
<dbReference type="GO" id="GO:0005829">
    <property type="term" value="C:cytosol"/>
    <property type="evidence" value="ECO:0007669"/>
    <property type="project" value="TreeGrafter"/>
</dbReference>
<dbReference type="PROSITE" id="PS50943">
    <property type="entry name" value="HTH_CROC1"/>
    <property type="match status" value="1"/>
</dbReference>
<dbReference type="GO" id="GO:0003700">
    <property type="term" value="F:DNA-binding transcription factor activity"/>
    <property type="evidence" value="ECO:0007669"/>
    <property type="project" value="TreeGrafter"/>
</dbReference>
<dbReference type="InterPro" id="IPR014710">
    <property type="entry name" value="RmlC-like_jellyroll"/>
</dbReference>
<dbReference type="SMART" id="SM00530">
    <property type="entry name" value="HTH_XRE"/>
    <property type="match status" value="1"/>
</dbReference>
<name>A0A372MKR2_9SPIR</name>
<organism evidence="3 4">
    <name type="scientific">Sphaerochaeta halotolerans</name>
    <dbReference type="NCBI Taxonomy" id="2293840"/>
    <lineage>
        <taxon>Bacteria</taxon>
        <taxon>Pseudomonadati</taxon>
        <taxon>Spirochaetota</taxon>
        <taxon>Spirochaetia</taxon>
        <taxon>Spirochaetales</taxon>
        <taxon>Sphaerochaetaceae</taxon>
        <taxon>Sphaerochaeta</taxon>
    </lineage>
</organism>
<reference evidence="3 4" key="2">
    <citation type="submission" date="2018-09" db="EMBL/GenBank/DDBJ databases">
        <title>Genome of Sphaerochaeta halotolerans strain 4-11.</title>
        <authorList>
            <person name="Nazina T.N."/>
            <person name="Sokolova D.S."/>
        </authorList>
    </citation>
    <scope>NUCLEOTIDE SEQUENCE [LARGE SCALE GENOMIC DNA]</scope>
    <source>
        <strain evidence="3 4">4-11</strain>
    </source>
</reference>
<protein>
    <submittedName>
        <fullName evidence="3">XRE family transcriptional regulator</fullName>
    </submittedName>
</protein>
<dbReference type="GO" id="GO:0003677">
    <property type="term" value="F:DNA binding"/>
    <property type="evidence" value="ECO:0007669"/>
    <property type="project" value="UniProtKB-KW"/>
</dbReference>
<evidence type="ECO:0000259" key="2">
    <source>
        <dbReference type="PROSITE" id="PS50943"/>
    </source>
</evidence>
<dbReference type="SUPFAM" id="SSF51182">
    <property type="entry name" value="RmlC-like cupins"/>
    <property type="match status" value="1"/>
</dbReference>
<gene>
    <name evidence="3" type="ORF">DYP60_02845</name>
</gene>
<dbReference type="AlphaFoldDB" id="A0A372MKR2"/>
<dbReference type="InterPro" id="IPR010982">
    <property type="entry name" value="Lambda_DNA-bd_dom_sf"/>
</dbReference>
<dbReference type="InterPro" id="IPR013096">
    <property type="entry name" value="Cupin_2"/>
</dbReference>
<dbReference type="Proteomes" id="UP000264002">
    <property type="component" value="Unassembled WGS sequence"/>
</dbReference>
<evidence type="ECO:0000313" key="3">
    <source>
        <dbReference type="EMBL" id="RFU95958.1"/>
    </source>
</evidence>
<proteinExistence type="predicted"/>